<keyword evidence="2" id="KW-1185">Reference proteome</keyword>
<dbReference type="Proteomes" id="UP000053201">
    <property type="component" value="Unassembled WGS sequence"/>
</dbReference>
<dbReference type="PANTHER" id="PTHR15396:SF1">
    <property type="entry name" value="RIBONUCLEASE P PROTEIN SUBUNIT P40"/>
    <property type="match status" value="1"/>
</dbReference>
<sequence length="367" mass="41503">MSVYPTFDQPATRLHIALSTNNNPVPGICETHTYNHAVQVIFPSQSSTITEQLRKDDASYFYYKASVPLSFFIQPDFVNNYIRKGGFTALRSNAKADIDDTFALLPSGRLVMSVKKDTYETLGLVGRPSKFGDKGNRYFIHIDLAQPAFKPKGKLYERVKWCFTHTLTDTYDFLMSFTDTETRLSSEISFPPNVKATRVCIDGVCQTHENIMVPQIGDIAFEDLLNDQNDRKGEIWRDHALNLFEWLGLLACGAARIKAGDNVDPFFSVYSAPEPSKPGTTVSVRWTGYLTTHQIVRIKDSVKDCMKKEGLPWAAILVWGFRDAPVSWREEDHGYFLGGENDYVLVFRGEQQCISYQAVGTYDGFCI</sequence>
<dbReference type="FunCoup" id="A0A0L0HUD1">
    <property type="interactions" value="60"/>
</dbReference>
<dbReference type="STRING" id="645134.A0A0L0HUD1"/>
<dbReference type="OrthoDB" id="63112at2759"/>
<dbReference type="GO" id="GO:0001682">
    <property type="term" value="P:tRNA 5'-leader removal"/>
    <property type="evidence" value="ECO:0007669"/>
    <property type="project" value="InterPro"/>
</dbReference>
<dbReference type="GO" id="GO:0000172">
    <property type="term" value="C:ribonuclease MRP complex"/>
    <property type="evidence" value="ECO:0007669"/>
    <property type="project" value="TreeGrafter"/>
</dbReference>
<dbReference type="PANTHER" id="PTHR15396">
    <property type="entry name" value="RIBONUCLEASE P PROTEIN SUBUNIT P40"/>
    <property type="match status" value="1"/>
</dbReference>
<dbReference type="GO" id="GO:0030681">
    <property type="term" value="C:multimeric ribonuclease P complex"/>
    <property type="evidence" value="ECO:0007669"/>
    <property type="project" value="TreeGrafter"/>
</dbReference>
<dbReference type="RefSeq" id="XP_016612752.1">
    <property type="nucleotide sequence ID" value="XM_016748749.1"/>
</dbReference>
<evidence type="ECO:0000313" key="2">
    <source>
        <dbReference type="Proteomes" id="UP000053201"/>
    </source>
</evidence>
<dbReference type="OMA" id="HAYNCRV"/>
<gene>
    <name evidence="1" type="ORF">SPPG_00422</name>
</gene>
<dbReference type="AlphaFoldDB" id="A0A0L0HUD1"/>
<dbReference type="GO" id="GO:0004526">
    <property type="term" value="F:ribonuclease P activity"/>
    <property type="evidence" value="ECO:0007669"/>
    <property type="project" value="TreeGrafter"/>
</dbReference>
<proteinExistence type="predicted"/>
<reference evidence="1 2" key="1">
    <citation type="submission" date="2009-08" db="EMBL/GenBank/DDBJ databases">
        <title>The Genome Sequence of Spizellomyces punctatus strain DAOM BR117.</title>
        <authorList>
            <consortium name="The Broad Institute Genome Sequencing Platform"/>
            <person name="Russ C."/>
            <person name="Cuomo C."/>
            <person name="Shea T."/>
            <person name="Young S.K."/>
            <person name="Zeng Q."/>
            <person name="Koehrsen M."/>
            <person name="Haas B."/>
            <person name="Borodovsky M."/>
            <person name="Guigo R."/>
            <person name="Alvarado L."/>
            <person name="Berlin A."/>
            <person name="Bochicchio J."/>
            <person name="Borenstein D."/>
            <person name="Chapman S."/>
            <person name="Chen Z."/>
            <person name="Engels R."/>
            <person name="Freedman E."/>
            <person name="Gellesch M."/>
            <person name="Goldberg J."/>
            <person name="Griggs A."/>
            <person name="Gujja S."/>
            <person name="Heiman D."/>
            <person name="Hepburn T."/>
            <person name="Howarth C."/>
            <person name="Jen D."/>
            <person name="Larson L."/>
            <person name="Lewis B."/>
            <person name="Mehta T."/>
            <person name="Park D."/>
            <person name="Pearson M."/>
            <person name="Roberts A."/>
            <person name="Saif S."/>
            <person name="Shenoy N."/>
            <person name="Sisk P."/>
            <person name="Stolte C."/>
            <person name="Sykes S."/>
            <person name="Thomson T."/>
            <person name="Walk T."/>
            <person name="White J."/>
            <person name="Yandava C."/>
            <person name="Burger G."/>
            <person name="Gray M.W."/>
            <person name="Holland P.W.H."/>
            <person name="King N."/>
            <person name="Lang F.B.F."/>
            <person name="Roger A.J."/>
            <person name="Ruiz-Trillo I."/>
            <person name="Lander E."/>
            <person name="Nusbaum C."/>
        </authorList>
    </citation>
    <scope>NUCLEOTIDE SEQUENCE [LARGE SCALE GENOMIC DNA]</scope>
    <source>
        <strain evidence="1 2">DAOM BR117</strain>
    </source>
</reference>
<dbReference type="InterPro" id="IPR013893">
    <property type="entry name" value="RNase_P_Rpp40"/>
</dbReference>
<dbReference type="GeneID" id="27684150"/>
<dbReference type="GO" id="GO:0000447">
    <property type="term" value="P:endonucleolytic cleavage in ITS1 to separate SSU-rRNA from 5.8S rRNA and LSU-rRNA from tricistronic rRNA transcript (SSU-rRNA, 5.8S rRNA, LSU-rRNA)"/>
    <property type="evidence" value="ECO:0007669"/>
    <property type="project" value="TreeGrafter"/>
</dbReference>
<accession>A0A0L0HUD1</accession>
<evidence type="ECO:0000313" key="1">
    <source>
        <dbReference type="EMBL" id="KND04713.1"/>
    </source>
</evidence>
<dbReference type="eggNOG" id="ENOG502QSAV">
    <property type="taxonomic scope" value="Eukaryota"/>
</dbReference>
<dbReference type="EMBL" id="KQ257450">
    <property type="protein sequence ID" value="KND04713.1"/>
    <property type="molecule type" value="Genomic_DNA"/>
</dbReference>
<dbReference type="VEuPathDB" id="FungiDB:SPPG_00422"/>
<dbReference type="GO" id="GO:0000171">
    <property type="term" value="F:ribonuclease MRP activity"/>
    <property type="evidence" value="ECO:0007669"/>
    <property type="project" value="TreeGrafter"/>
</dbReference>
<dbReference type="InParanoid" id="A0A0L0HUD1"/>
<protein>
    <submittedName>
        <fullName evidence="1">Uncharacterized protein</fullName>
    </submittedName>
</protein>
<name>A0A0L0HUD1_SPIPD</name>
<organism evidence="1 2">
    <name type="scientific">Spizellomyces punctatus (strain DAOM BR117)</name>
    <dbReference type="NCBI Taxonomy" id="645134"/>
    <lineage>
        <taxon>Eukaryota</taxon>
        <taxon>Fungi</taxon>
        <taxon>Fungi incertae sedis</taxon>
        <taxon>Chytridiomycota</taxon>
        <taxon>Chytridiomycota incertae sedis</taxon>
        <taxon>Chytridiomycetes</taxon>
        <taxon>Spizellomycetales</taxon>
        <taxon>Spizellomycetaceae</taxon>
        <taxon>Spizellomyces</taxon>
    </lineage>
</organism>
<dbReference type="Pfam" id="PF08584">
    <property type="entry name" value="Ribonuc_P_40"/>
    <property type="match status" value="1"/>
</dbReference>